<evidence type="ECO:0000256" key="2">
    <source>
        <dbReference type="ARBA" id="ARBA00022723"/>
    </source>
</evidence>
<proteinExistence type="predicted"/>
<evidence type="ECO:0000256" key="3">
    <source>
        <dbReference type="ARBA" id="ARBA00022964"/>
    </source>
</evidence>
<evidence type="ECO:0000256" key="1">
    <source>
        <dbReference type="ARBA" id="ARBA00001961"/>
    </source>
</evidence>
<keyword evidence="2" id="KW-0479">Metal-binding</keyword>
<dbReference type="InterPro" id="IPR044862">
    <property type="entry name" value="Pro_4_hyd_alph_FE2OG_OXY"/>
</dbReference>
<dbReference type="GO" id="GO:0031418">
    <property type="term" value="F:L-ascorbic acid binding"/>
    <property type="evidence" value="ECO:0007669"/>
    <property type="project" value="InterPro"/>
</dbReference>
<protein>
    <recommendedName>
        <fullName evidence="6">Fe2OG dioxygenase domain-containing protein</fullName>
    </recommendedName>
</protein>
<evidence type="ECO:0000256" key="5">
    <source>
        <dbReference type="ARBA" id="ARBA00023004"/>
    </source>
</evidence>
<dbReference type="GO" id="GO:0051213">
    <property type="term" value="F:dioxygenase activity"/>
    <property type="evidence" value="ECO:0007669"/>
    <property type="project" value="UniProtKB-KW"/>
</dbReference>
<organism evidence="7">
    <name type="scientific">Chrysotila carterae</name>
    <name type="common">Marine alga</name>
    <name type="synonym">Syracosphaera carterae</name>
    <dbReference type="NCBI Taxonomy" id="13221"/>
    <lineage>
        <taxon>Eukaryota</taxon>
        <taxon>Haptista</taxon>
        <taxon>Haptophyta</taxon>
        <taxon>Prymnesiophyceae</taxon>
        <taxon>Isochrysidales</taxon>
        <taxon>Isochrysidaceae</taxon>
        <taxon>Chrysotila</taxon>
    </lineage>
</organism>
<keyword evidence="4" id="KW-0560">Oxidoreductase</keyword>
<dbReference type="InterPro" id="IPR006620">
    <property type="entry name" value="Pro_4_hyd_alph"/>
</dbReference>
<evidence type="ECO:0000313" key="7">
    <source>
        <dbReference type="EMBL" id="CAE0784446.1"/>
    </source>
</evidence>
<dbReference type="GO" id="GO:0005506">
    <property type="term" value="F:iron ion binding"/>
    <property type="evidence" value="ECO:0007669"/>
    <property type="project" value="InterPro"/>
</dbReference>
<evidence type="ECO:0000256" key="4">
    <source>
        <dbReference type="ARBA" id="ARBA00023002"/>
    </source>
</evidence>
<feature type="domain" description="Fe2OG dioxygenase" evidence="6">
    <location>
        <begin position="162"/>
        <end position="263"/>
    </location>
</feature>
<evidence type="ECO:0000259" key="6">
    <source>
        <dbReference type="PROSITE" id="PS51471"/>
    </source>
</evidence>
<dbReference type="InterPro" id="IPR005123">
    <property type="entry name" value="Oxoglu/Fe-dep_dioxygenase_dom"/>
</dbReference>
<keyword evidence="3" id="KW-0223">Dioxygenase</keyword>
<name>A0A7S4C221_CHRCT</name>
<dbReference type="AlphaFoldDB" id="A0A7S4C221"/>
<keyword evidence="5" id="KW-0408">Iron</keyword>
<comment type="cofactor">
    <cofactor evidence="1">
        <name>L-ascorbate</name>
        <dbReference type="ChEBI" id="CHEBI:38290"/>
    </cofactor>
</comment>
<dbReference type="Pfam" id="PF13640">
    <property type="entry name" value="2OG-FeII_Oxy_3"/>
    <property type="match status" value="1"/>
</dbReference>
<gene>
    <name evidence="7" type="ORF">PCAR00345_LOCUS37151</name>
</gene>
<dbReference type="EMBL" id="HBIZ01059348">
    <property type="protein sequence ID" value="CAE0784446.1"/>
    <property type="molecule type" value="Transcribed_RNA"/>
</dbReference>
<dbReference type="GO" id="GO:0016705">
    <property type="term" value="F:oxidoreductase activity, acting on paired donors, with incorporation or reduction of molecular oxygen"/>
    <property type="evidence" value="ECO:0007669"/>
    <property type="project" value="InterPro"/>
</dbReference>
<accession>A0A7S4C221</accession>
<reference evidence="7" key="1">
    <citation type="submission" date="2021-01" db="EMBL/GenBank/DDBJ databases">
        <authorList>
            <person name="Corre E."/>
            <person name="Pelletier E."/>
            <person name="Niang G."/>
            <person name="Scheremetjew M."/>
            <person name="Finn R."/>
            <person name="Kale V."/>
            <person name="Holt S."/>
            <person name="Cochrane G."/>
            <person name="Meng A."/>
            <person name="Brown T."/>
            <person name="Cohen L."/>
        </authorList>
    </citation>
    <scope>NUCLEOTIDE SEQUENCE</scope>
    <source>
        <strain evidence="7">CCMP645</strain>
    </source>
</reference>
<dbReference type="PROSITE" id="PS51471">
    <property type="entry name" value="FE2OG_OXY"/>
    <property type="match status" value="1"/>
</dbReference>
<sequence length="267" mass="28996">MAATQSTGRRSAVLTRKLEGGASKPVTSIIRKSSEHAPPKRVTRVGNGAQSYLYFHAVLSGRQLLKAREFAASEAVQLALGQGKLFDESREAETRFAQHARSRQSRIAWLERTAELGLTDGAATVPAWLHATLRRAAKEAHARFGDVHCPVGYDAAGRWTPRYEPIQYSEYVAGCHYASWHTDAEAHSHDDEDTRAITIVLLLSDRSAFAGGELQVRLGGAAAPTSVGLRAGDAIAFPAKWLSHRVTEVSAGLRQSLVFWVNRPGGS</sequence>
<dbReference type="SMART" id="SM00702">
    <property type="entry name" value="P4Hc"/>
    <property type="match status" value="1"/>
</dbReference>
<dbReference type="Gene3D" id="2.60.120.620">
    <property type="entry name" value="q2cbj1_9rhob like domain"/>
    <property type="match status" value="1"/>
</dbReference>